<dbReference type="Pfam" id="PF00106">
    <property type="entry name" value="adh_short"/>
    <property type="match status" value="1"/>
</dbReference>
<proteinExistence type="predicted"/>
<dbReference type="AlphaFoldDB" id="A0A3M9M3H6"/>
<dbReference type="EMBL" id="RJJQ01000019">
    <property type="protein sequence ID" value="RNI19695.1"/>
    <property type="molecule type" value="Genomic_DNA"/>
</dbReference>
<evidence type="ECO:0000313" key="2">
    <source>
        <dbReference type="Proteomes" id="UP000271678"/>
    </source>
</evidence>
<dbReference type="SUPFAM" id="SSF51735">
    <property type="entry name" value="NAD(P)-binding Rossmann-fold domains"/>
    <property type="match status" value="1"/>
</dbReference>
<sequence>MFRNAHPVTYRGSTALVTGASSGFGAEFAQQIATAGLHPIVVALIRKVNDRTVSRLRTHLNERARTTRKDRT</sequence>
<keyword evidence="2" id="KW-1185">Reference proteome</keyword>
<dbReference type="InterPro" id="IPR002347">
    <property type="entry name" value="SDR_fam"/>
</dbReference>
<reference evidence="1 2" key="1">
    <citation type="submission" date="2018-11" db="EMBL/GenBank/DDBJ databases">
        <title>Draft genome of Simplicispira Flexivirga sp. BO-16.</title>
        <authorList>
            <person name="Im W.T."/>
        </authorList>
    </citation>
    <scope>NUCLEOTIDE SEQUENCE [LARGE SCALE GENOMIC DNA]</scope>
    <source>
        <strain evidence="1 2">BO-16</strain>
    </source>
</reference>
<gene>
    <name evidence="1" type="ORF">EFY87_16540</name>
</gene>
<protein>
    <submittedName>
        <fullName evidence="1">SDR family NAD(P)-dependent oxidoreductase</fullName>
    </submittedName>
</protein>
<organism evidence="1 2">
    <name type="scientific">Flexivirga caeni</name>
    <dbReference type="NCBI Taxonomy" id="2294115"/>
    <lineage>
        <taxon>Bacteria</taxon>
        <taxon>Bacillati</taxon>
        <taxon>Actinomycetota</taxon>
        <taxon>Actinomycetes</taxon>
        <taxon>Micrococcales</taxon>
        <taxon>Dermacoccaceae</taxon>
        <taxon>Flexivirga</taxon>
    </lineage>
</organism>
<accession>A0A3M9M3H6</accession>
<dbReference type="Proteomes" id="UP000271678">
    <property type="component" value="Unassembled WGS sequence"/>
</dbReference>
<name>A0A3M9M3H6_9MICO</name>
<dbReference type="InterPro" id="IPR036291">
    <property type="entry name" value="NAD(P)-bd_dom_sf"/>
</dbReference>
<dbReference type="Gene3D" id="3.40.50.720">
    <property type="entry name" value="NAD(P)-binding Rossmann-like Domain"/>
    <property type="match status" value="1"/>
</dbReference>
<evidence type="ECO:0000313" key="1">
    <source>
        <dbReference type="EMBL" id="RNI19695.1"/>
    </source>
</evidence>
<comment type="caution">
    <text evidence="1">The sequence shown here is derived from an EMBL/GenBank/DDBJ whole genome shotgun (WGS) entry which is preliminary data.</text>
</comment>